<gene>
    <name evidence="2" type="ORF">SK854_05390</name>
</gene>
<feature type="region of interest" description="Disordered" evidence="1">
    <location>
        <begin position="1555"/>
        <end position="1601"/>
    </location>
</feature>
<proteinExistence type="predicted"/>
<reference evidence="2 3" key="1">
    <citation type="submission" date="2023-11" db="EMBL/GenBank/DDBJ databases">
        <title>Lentzea sokolovensis, sp. nov., Lentzea kristufkii, sp. nov., and Lentzea miocenensis, sp. nov., rare actinobacteria from Sokolov Coal Basin, Miocene lacustrine sediment, Czech Republic.</title>
        <authorList>
            <person name="Lara A."/>
            <person name="Kotroba L."/>
            <person name="Nouioui I."/>
            <person name="Neumann-Schaal M."/>
            <person name="Mast Y."/>
            <person name="Chronakova A."/>
        </authorList>
    </citation>
    <scope>NUCLEOTIDE SEQUENCE [LARGE SCALE GENOMIC DNA]</scope>
    <source>
        <strain evidence="2 3">BCCO 10_0061</strain>
    </source>
</reference>
<feature type="region of interest" description="Disordered" evidence="1">
    <location>
        <begin position="366"/>
        <end position="385"/>
    </location>
</feature>
<comment type="caution">
    <text evidence="2">The sequence shown here is derived from an EMBL/GenBank/DDBJ whole genome shotgun (WGS) entry which is preliminary data.</text>
</comment>
<sequence length="1601" mass="177889">MRFQAEVFAWWAALAVSDQGPGFDLDPASRMQAVGCETGLPVDDVGIALHDGGFILIQAKRGMTRLDAGSSDLCKAVDQLIDAFRSGLRTRVEVRGVDLTRDRLVIATDATSSGAFDDLAMVLARLRGHPDTLPLKGAASTDKQLTVWTRFHSIVEQRWTGASGTAPTQEELRRFYRVLEVQRLDFNPDTGMHRRQAAHLLDRANAADGTLDRLISLGLKLAHQRSWRLTHQLRAAMGIPFDPLANTPNQPRGHASFEWLHHRLDEAVDNLGPRYNRELTVDVPVGRVMAGFARWEDALSPLRAQLHQAHTALGRAAAMEPGQGRLHDLLVDLKALRELVDAPAGPDALPVDLWRSRCSAMLDSLRQVPDDPTLQSRESSDFRDTVDSGWENLEQAIRSLDGPALKAWNAPTLLITGEHGRGKSHLLADTAVSAINDGQPAVLLLGQHFLITTEPWAQATANLRWPGTSDDFLAAINALAKSAGRRALLMVDALNEGDGRRIWPAHLAGFLKQVRRHDWIGVVLSVRTIAQDACVPAYVREEALVVPHLGFNGVEFDAVREFFRYYKLIGPATPLLLQEFREPLFLELFCRTAQRHPSLLTGVAPGLSSVLDEYLATRDEVVSERLDTDPHDRVVVTACRELAKVMHSQGRRWLSRQEAKEITERVWPTTGGHSRSLFLALLTERVLIESFIGWRQQTPDEQPVQFAYERLADHLVATNLIDSVRHNGRYDHDVFTRILADLNAGDTTLDALTLLLPERVGIELTDFTDVLAPEMSTMLPDRVITSLPLRAPDAITDTAAKLLERRLLGDDRQAARAAAHIAVSLACHPNHRLDHQWLHTTLAAMPMWRRDMTWTAATAGRRAQPSPYARLLTWVDAEDDRILAGLSGESALASAVTLTWAFTNSDRFVRDTATRRLVKIASIHPTVLPTLIHHAAEVDDLYVLERVCAAAYGVALRRLPDAFLLEIATATLDTVFSQDDPPPHILIRDYAQGIVRLARQRGLLTDAHWARAAGPWSSPWPGRDIPDQDELERLYPLFADEKPARDGTLWASIHLSAGEGGDFGRYIIGTNHPYSFPFTTRLCNAPEQEIATDETAASDDTEPPRPSLLEQLADALPEDHPLHESITDLLAYAEGLAEDEPHQESTPVDASLVCRFVVLGVADRGWTPQRFRELDYELDEEQDVGRASRKRERIGKKYQWQAWHEALARLADTHLPSENKNRQPVTAARISFTRDIDPSHLLTGNPASPANDQYIPTDAWWLPLSRPETPNLSSFDLQCAWVADDTALLDTSALVVVPGATAADSLAGRTLRLRHSDEWILLHSTAAWYWNAYGPAPRLDSKGVWADQAVVYHTVLIRRTDVADVLRSPLRPYGPHHYNQSFTDGPFLGEFPDQPAFNELLDDRGHEHGWITDTNISAPVLLTTDHYLWEGNIYDCSLTDSVSVSLPSAHLLRLLAPDAFARDAAVYGEDGEVIAFAPNVFEPGNSTLLIRADILHTRLKAADLTLGQVTYQERRSAIALEHDVWPGQITRTSLHIHQTTSDGWIVAGTVNYDHKYPPRRPRREAKPRYDSDSLGGIQVADLGSVPSSNIALRDDPGADRP</sequence>
<keyword evidence="3" id="KW-1185">Reference proteome</keyword>
<protein>
    <recommendedName>
        <fullName evidence="4">ATP-binding protein</fullName>
    </recommendedName>
</protein>
<evidence type="ECO:0000313" key="2">
    <source>
        <dbReference type="EMBL" id="MDX8141536.1"/>
    </source>
</evidence>
<name>A0ABU4UPW6_9PSEU</name>
<dbReference type="EMBL" id="JAXAVU010000003">
    <property type="protein sequence ID" value="MDX8141536.1"/>
    <property type="molecule type" value="Genomic_DNA"/>
</dbReference>
<reference evidence="2 3" key="2">
    <citation type="submission" date="2023-11" db="EMBL/GenBank/DDBJ databases">
        <authorList>
            <person name="Lara A.C."/>
            <person name="Chronakova A."/>
        </authorList>
    </citation>
    <scope>NUCLEOTIDE SEQUENCE [LARGE SCALE GENOMIC DNA]</scope>
    <source>
        <strain evidence="2 3">BCCO 10_0061</strain>
    </source>
</reference>
<dbReference type="Proteomes" id="UP001285352">
    <property type="component" value="Unassembled WGS sequence"/>
</dbReference>
<feature type="compositionally biased region" description="Basic and acidic residues" evidence="1">
    <location>
        <begin position="1592"/>
        <end position="1601"/>
    </location>
</feature>
<dbReference type="RefSeq" id="WP_319973862.1">
    <property type="nucleotide sequence ID" value="NZ_JAXAVU010000003.1"/>
</dbReference>
<evidence type="ECO:0000313" key="3">
    <source>
        <dbReference type="Proteomes" id="UP001285352"/>
    </source>
</evidence>
<organism evidence="2 3">
    <name type="scientific">Lentzea sokolovensis</name>
    <dbReference type="NCBI Taxonomy" id="3095429"/>
    <lineage>
        <taxon>Bacteria</taxon>
        <taxon>Bacillati</taxon>
        <taxon>Actinomycetota</taxon>
        <taxon>Actinomycetes</taxon>
        <taxon>Pseudonocardiales</taxon>
        <taxon>Pseudonocardiaceae</taxon>
        <taxon>Lentzea</taxon>
    </lineage>
</organism>
<evidence type="ECO:0000256" key="1">
    <source>
        <dbReference type="SAM" id="MobiDB-lite"/>
    </source>
</evidence>
<evidence type="ECO:0008006" key="4">
    <source>
        <dbReference type="Google" id="ProtNLM"/>
    </source>
</evidence>
<accession>A0ABU4UPW6</accession>